<dbReference type="EMBL" id="CP102514">
    <property type="protein sequence ID" value="UUY49026.1"/>
    <property type="molecule type" value="Genomic_DNA"/>
</dbReference>
<evidence type="ECO:0008006" key="4">
    <source>
        <dbReference type="Google" id="ProtNLM"/>
    </source>
</evidence>
<accession>A0ABY5PXZ1</accession>
<sequence length="937" mass="98064">MSGDAPVDPAEVPVFTGNLATLDAKVKEISSGGAAVSTKASDVHSSFGGLQAFYQAPEADQLFATTKPVSDLGLKLSSDMCTIAGALGTYSRDAAPVVKKLENLKAEAEAFRTKVSKEDKWREDGDLIDENLERRNKIAEVWAEFQEVERAAHAKIVALVGGKPLRVNDGSNAKDMYGYDAEAMKQSKSLPWGDAVEESIPAWQVWEHAWEFGKGVVVDGVWGTLKGLGGLVGLQGWDVFKQSWTGLAKLGTGLAILSIPGAGPLFLSAPDDKLPSWLRDSRTAMKETGKALLAWDQWGSNPSRAAGAVTFNVVTTIFTGGAGGAAAGAGKAGAVAKTLSFAGKAGHAIDPMTYIFKGAGAGFSKIGDVMAGLKGAGKFEVPSINLDGAVALPDGAVMLPDGAIHLPSGAVIPEGAAKLPDGNIRLPEGTTTFPPGTVKLPVDGPAQFMDPKGNIYEADGSLSQAGKDSPKEPAAETGAGVPRTEAPKVDTPATARVPELELAGVGGRGGDNGINLGSHIDGPLHTLDNGPRGVDNTPGGLAPDNMPRGDLNNPGGGRPDTPSTPATHADTPSTAATHGDGPSTGATHGDGPGGPGGTHNPLGGHGPGYDGIPALGDDAARGADDGTTPAGSHDGQPTPPAAGQQLTPEQVKAKQDEFVQKANDDKAWFSQYYRVDGHRHSVQTKIDGVELPILAKDSDGSWISKNSLPSAGSETKFGKDPFLRDEAHPQIDHLDDVARDRKVSVDLANAERAHKNGPTADTLDELARAQARFDTRMTPRWGENTSNNTSFSERLGEDAARLHVVPERFPGSVEQPLPKTPNGANMFDQLYRRPDGKLMIIEAKAPSSSLLWRKGVGPAEGFMVKQGTEPYLRTIIAEMELRPNLKVTDPSGKVWKNSDLADELTKALDSGNLEYAMVKAKDGGTQYAGAVLEFFKI</sequence>
<evidence type="ECO:0000256" key="1">
    <source>
        <dbReference type="SAM" id="MobiDB-lite"/>
    </source>
</evidence>
<feature type="region of interest" description="Disordered" evidence="1">
    <location>
        <begin position="444"/>
        <end position="652"/>
    </location>
</feature>
<dbReference type="CDD" id="cd20739">
    <property type="entry name" value="PoNe_DUF637"/>
    <property type="match status" value="1"/>
</dbReference>
<feature type="compositionally biased region" description="Gly residues" evidence="1">
    <location>
        <begin position="588"/>
        <end position="609"/>
    </location>
</feature>
<organism evidence="2 3">
    <name type="scientific">Streptomyces yangpuensis</name>
    <dbReference type="NCBI Taxonomy" id="1648182"/>
    <lineage>
        <taxon>Bacteria</taxon>
        <taxon>Bacillati</taxon>
        <taxon>Actinomycetota</taxon>
        <taxon>Actinomycetes</taxon>
        <taxon>Kitasatosporales</taxon>
        <taxon>Streptomycetaceae</taxon>
        <taxon>Streptomyces</taxon>
    </lineage>
</organism>
<dbReference type="GeneID" id="95575491"/>
<protein>
    <recommendedName>
        <fullName evidence="4">WXG100 family type VII secretion target</fullName>
    </recommendedName>
</protein>
<dbReference type="Proteomes" id="UP001057738">
    <property type="component" value="Chromosome"/>
</dbReference>
<keyword evidence="3" id="KW-1185">Reference proteome</keyword>
<gene>
    <name evidence="2" type="ORF">NRK68_18550</name>
</gene>
<evidence type="ECO:0000313" key="2">
    <source>
        <dbReference type="EMBL" id="UUY49026.1"/>
    </source>
</evidence>
<dbReference type="InterPro" id="IPR049762">
    <property type="entry name" value="PoNe_dom"/>
</dbReference>
<evidence type="ECO:0000313" key="3">
    <source>
        <dbReference type="Proteomes" id="UP001057738"/>
    </source>
</evidence>
<name>A0ABY5PXZ1_9ACTN</name>
<reference evidence="2" key="1">
    <citation type="submission" date="2022-08" db="EMBL/GenBank/DDBJ databases">
        <authorList>
            <person name="Tian L."/>
        </authorList>
    </citation>
    <scope>NUCLEOTIDE SEQUENCE</scope>
    <source>
        <strain evidence="2">CM253</strain>
    </source>
</reference>
<feature type="compositionally biased region" description="Polar residues" evidence="1">
    <location>
        <begin position="561"/>
        <end position="576"/>
    </location>
</feature>
<dbReference type="RefSeq" id="WP_257856261.1">
    <property type="nucleotide sequence ID" value="NZ_CP102514.1"/>
</dbReference>
<proteinExistence type="predicted"/>